<comment type="similarity">
    <text evidence="1">Belongs to the short-chain dehydrogenases/reductases (SDR) family.</text>
</comment>
<evidence type="ECO:0000256" key="3">
    <source>
        <dbReference type="ARBA" id="ARBA00023002"/>
    </source>
</evidence>
<evidence type="ECO:0000313" key="5">
    <source>
        <dbReference type="Proteomes" id="UP000054342"/>
    </source>
</evidence>
<dbReference type="GeneID" id="25324472"/>
<keyword evidence="2" id="KW-0521">NADP</keyword>
<dbReference type="PANTHER" id="PTHR44229:SF4">
    <property type="entry name" value="15-HYDROXYPROSTAGLANDIN DEHYDROGENASE [NAD(+)]"/>
    <property type="match status" value="1"/>
</dbReference>
<proteinExistence type="inferred from homology"/>
<protein>
    <submittedName>
        <fullName evidence="4">Uncharacterized protein</fullName>
    </submittedName>
</protein>
<reference evidence="4 5" key="1">
    <citation type="submission" date="2015-01" db="EMBL/GenBank/DDBJ databases">
        <title>The Genome Sequence of Exophiala xenobiotica CBS118157.</title>
        <authorList>
            <consortium name="The Broad Institute Genomics Platform"/>
            <person name="Cuomo C."/>
            <person name="de Hoog S."/>
            <person name="Gorbushina A."/>
            <person name="Stielow B."/>
            <person name="Teixiera M."/>
            <person name="Abouelleil A."/>
            <person name="Chapman S.B."/>
            <person name="Priest M."/>
            <person name="Young S.K."/>
            <person name="Wortman J."/>
            <person name="Nusbaum C."/>
            <person name="Birren B."/>
        </authorList>
    </citation>
    <scope>NUCLEOTIDE SEQUENCE [LARGE SCALE GENOMIC DNA]</scope>
    <source>
        <strain evidence="4 5">CBS 118157</strain>
    </source>
</reference>
<dbReference type="EMBL" id="KN847318">
    <property type="protein sequence ID" value="KIW58012.1"/>
    <property type="molecule type" value="Genomic_DNA"/>
</dbReference>
<dbReference type="OrthoDB" id="5296at2759"/>
<dbReference type="GO" id="GO:0016616">
    <property type="term" value="F:oxidoreductase activity, acting on the CH-OH group of donors, NAD or NADP as acceptor"/>
    <property type="evidence" value="ECO:0007669"/>
    <property type="project" value="TreeGrafter"/>
</dbReference>
<dbReference type="Gene3D" id="3.40.50.720">
    <property type="entry name" value="NAD(P)-binding Rossmann-like Domain"/>
    <property type="match status" value="1"/>
</dbReference>
<dbReference type="Proteomes" id="UP000054342">
    <property type="component" value="Unassembled WGS sequence"/>
</dbReference>
<dbReference type="RefSeq" id="XP_013318596.1">
    <property type="nucleotide sequence ID" value="XM_013463142.1"/>
</dbReference>
<dbReference type="PRINTS" id="PR00081">
    <property type="entry name" value="GDHRDH"/>
</dbReference>
<dbReference type="InterPro" id="IPR002347">
    <property type="entry name" value="SDR_fam"/>
</dbReference>
<dbReference type="SUPFAM" id="SSF51735">
    <property type="entry name" value="NAD(P)-binding Rossmann-fold domains"/>
    <property type="match status" value="1"/>
</dbReference>
<dbReference type="InterPro" id="IPR036291">
    <property type="entry name" value="NAD(P)-bd_dom_sf"/>
</dbReference>
<evidence type="ECO:0000256" key="1">
    <source>
        <dbReference type="ARBA" id="ARBA00006484"/>
    </source>
</evidence>
<dbReference type="PANTHER" id="PTHR44229">
    <property type="entry name" value="15-HYDROXYPROSTAGLANDIN DEHYDROGENASE [NAD(+)]"/>
    <property type="match status" value="1"/>
</dbReference>
<dbReference type="GO" id="GO:0005737">
    <property type="term" value="C:cytoplasm"/>
    <property type="evidence" value="ECO:0007669"/>
    <property type="project" value="TreeGrafter"/>
</dbReference>
<evidence type="ECO:0000313" key="4">
    <source>
        <dbReference type="EMBL" id="KIW58012.1"/>
    </source>
</evidence>
<dbReference type="STRING" id="348802.A0A0D2D6T9"/>
<dbReference type="HOGENOM" id="CLU_010194_13_2_1"/>
<name>A0A0D2D6T9_9EURO</name>
<gene>
    <name evidence="4" type="ORF">PV05_02564</name>
</gene>
<keyword evidence="3" id="KW-0560">Oxidoreductase</keyword>
<keyword evidence="5" id="KW-1185">Reference proteome</keyword>
<dbReference type="InterPro" id="IPR020904">
    <property type="entry name" value="Sc_DH/Rdtase_CS"/>
</dbReference>
<sequence>MSRPDLRGKGAIVTGGGSGICLAFTKALYQKGCNVLICDLGLHREAQLWLDSLKDAVADAHTAGVINGTGNSKHDGDGAEQPAPRVVFNKTDVSDWKQLEAAFDVYEKEFGGVPYVLCPGAGVYEPSAPNFWNDKDDDGYKLLRINLEHPIKMSRIAIRKWVQAGPGPRGQGQQGVRGNIVLVSSTGAQKSSILTPLYGAAKQGISNFARAMAKLSEMEGIRVTAVAPGPTMSPLMYDHPEAIRFVDPDKDKLCSTAEIARGMMAVCFEDGADGGGSSKRFPSGTVLEVTHPDRWREVSLLNDPGPGPHAWTSRKDEAIVDVVKALEEDRKGRKC</sequence>
<accession>A0A0D2D6T9</accession>
<dbReference type="PROSITE" id="PS00061">
    <property type="entry name" value="ADH_SHORT"/>
    <property type="match status" value="1"/>
</dbReference>
<dbReference type="AlphaFoldDB" id="A0A0D2D6T9"/>
<evidence type="ECO:0000256" key="2">
    <source>
        <dbReference type="ARBA" id="ARBA00022857"/>
    </source>
</evidence>
<dbReference type="Pfam" id="PF00106">
    <property type="entry name" value="adh_short"/>
    <property type="match status" value="1"/>
</dbReference>
<organism evidence="4 5">
    <name type="scientific">Exophiala xenobiotica</name>
    <dbReference type="NCBI Taxonomy" id="348802"/>
    <lineage>
        <taxon>Eukaryota</taxon>
        <taxon>Fungi</taxon>
        <taxon>Dikarya</taxon>
        <taxon>Ascomycota</taxon>
        <taxon>Pezizomycotina</taxon>
        <taxon>Eurotiomycetes</taxon>
        <taxon>Chaetothyriomycetidae</taxon>
        <taxon>Chaetothyriales</taxon>
        <taxon>Herpotrichiellaceae</taxon>
        <taxon>Exophiala</taxon>
    </lineage>
</organism>